<dbReference type="SUPFAM" id="SSF81383">
    <property type="entry name" value="F-box domain"/>
    <property type="match status" value="1"/>
</dbReference>
<evidence type="ECO:0000256" key="1">
    <source>
        <dbReference type="SAM" id="MobiDB-lite"/>
    </source>
</evidence>
<feature type="compositionally biased region" description="Basic and acidic residues" evidence="1">
    <location>
        <begin position="201"/>
        <end position="210"/>
    </location>
</feature>
<feature type="region of interest" description="Disordered" evidence="1">
    <location>
        <begin position="176"/>
        <end position="214"/>
    </location>
</feature>
<evidence type="ECO:0000313" key="3">
    <source>
        <dbReference type="Proteomes" id="UP001222325"/>
    </source>
</evidence>
<dbReference type="Proteomes" id="UP001222325">
    <property type="component" value="Unassembled WGS sequence"/>
</dbReference>
<accession>A0AAD6XM25</accession>
<protein>
    <recommendedName>
        <fullName evidence="4">F-box domain-containing protein</fullName>
    </recommendedName>
</protein>
<dbReference type="EMBL" id="JARJCN010000107">
    <property type="protein sequence ID" value="KAJ7074978.1"/>
    <property type="molecule type" value="Genomic_DNA"/>
</dbReference>
<keyword evidence="3" id="KW-1185">Reference proteome</keyword>
<reference evidence="2" key="1">
    <citation type="submission" date="2023-03" db="EMBL/GenBank/DDBJ databases">
        <title>Massive genome expansion in bonnet fungi (Mycena s.s.) driven by repeated elements and novel gene families across ecological guilds.</title>
        <authorList>
            <consortium name="Lawrence Berkeley National Laboratory"/>
            <person name="Harder C.B."/>
            <person name="Miyauchi S."/>
            <person name="Viragh M."/>
            <person name="Kuo A."/>
            <person name="Thoen E."/>
            <person name="Andreopoulos B."/>
            <person name="Lu D."/>
            <person name="Skrede I."/>
            <person name="Drula E."/>
            <person name="Henrissat B."/>
            <person name="Morin E."/>
            <person name="Kohler A."/>
            <person name="Barry K."/>
            <person name="LaButti K."/>
            <person name="Morin E."/>
            <person name="Salamov A."/>
            <person name="Lipzen A."/>
            <person name="Mereny Z."/>
            <person name="Hegedus B."/>
            <person name="Baldrian P."/>
            <person name="Stursova M."/>
            <person name="Weitz H."/>
            <person name="Taylor A."/>
            <person name="Grigoriev I.V."/>
            <person name="Nagy L.G."/>
            <person name="Martin F."/>
            <person name="Kauserud H."/>
        </authorList>
    </citation>
    <scope>NUCLEOTIDE SEQUENCE</scope>
    <source>
        <strain evidence="2">CBHHK173m</strain>
    </source>
</reference>
<name>A0AAD6XM25_9AGAR</name>
<gene>
    <name evidence="2" type="ORF">B0H15DRAFT_1027342</name>
</gene>
<feature type="compositionally biased region" description="Acidic residues" evidence="1">
    <location>
        <begin position="182"/>
        <end position="200"/>
    </location>
</feature>
<dbReference type="Gene3D" id="1.20.1280.50">
    <property type="match status" value="1"/>
</dbReference>
<comment type="caution">
    <text evidence="2">The sequence shown here is derived from an EMBL/GenBank/DDBJ whole genome shotgun (WGS) entry which is preliminary data.</text>
</comment>
<evidence type="ECO:0000313" key="2">
    <source>
        <dbReference type="EMBL" id="KAJ7074978.1"/>
    </source>
</evidence>
<dbReference type="InterPro" id="IPR036047">
    <property type="entry name" value="F-box-like_dom_sf"/>
</dbReference>
<proteinExistence type="predicted"/>
<evidence type="ECO:0008006" key="4">
    <source>
        <dbReference type="Google" id="ProtNLM"/>
    </source>
</evidence>
<sequence length="353" mass="41183">MSLSSFGDLSPEVSLQVFPHLHLKGLIAAEGVCRQWKHFISVADINPTRRALLALYRKIVHDPLFLPTRPWPLANLRPFDRQAYIDALLAQHDHVPEDFRLWILEWPERAVIACSWPGLPDVFCREGADDVERMEGFNFLGRIPPLLHKITLDLRDICAPELSSDDGTRHRFEDQFRTFDDESRDDEDDSPDFDDETSDFDDPHTDEGSEHSAWPEAEDEYYQSLEPFDYSPPPPGASTLVIPALLLWEWSDGRQQWLALDPSSPFAVYILQDCDYYREECRQYTTWISWLKAQLRRMHREALEEKYTGEYPKAYTADGQLMTADEWFHTLPRYEQPWTLEDETRAIEGKMTS</sequence>
<dbReference type="AlphaFoldDB" id="A0AAD6XM25"/>
<organism evidence="2 3">
    <name type="scientific">Mycena belliarum</name>
    <dbReference type="NCBI Taxonomy" id="1033014"/>
    <lineage>
        <taxon>Eukaryota</taxon>
        <taxon>Fungi</taxon>
        <taxon>Dikarya</taxon>
        <taxon>Basidiomycota</taxon>
        <taxon>Agaricomycotina</taxon>
        <taxon>Agaricomycetes</taxon>
        <taxon>Agaricomycetidae</taxon>
        <taxon>Agaricales</taxon>
        <taxon>Marasmiineae</taxon>
        <taxon>Mycenaceae</taxon>
        <taxon>Mycena</taxon>
    </lineage>
</organism>